<organism evidence="2 3">
    <name type="scientific">Drosophila kikkawai</name>
    <name type="common">Fruit fly</name>
    <dbReference type="NCBI Taxonomy" id="30033"/>
    <lineage>
        <taxon>Eukaryota</taxon>
        <taxon>Metazoa</taxon>
        <taxon>Ecdysozoa</taxon>
        <taxon>Arthropoda</taxon>
        <taxon>Hexapoda</taxon>
        <taxon>Insecta</taxon>
        <taxon>Pterygota</taxon>
        <taxon>Neoptera</taxon>
        <taxon>Endopterygota</taxon>
        <taxon>Diptera</taxon>
        <taxon>Brachycera</taxon>
        <taxon>Muscomorpha</taxon>
        <taxon>Ephydroidea</taxon>
        <taxon>Drosophilidae</taxon>
        <taxon>Drosophila</taxon>
        <taxon>Sophophora</taxon>
    </lineage>
</organism>
<dbReference type="GeneID" id="108078676"/>
<feature type="chain" id="PRO_5027619285" evidence="1">
    <location>
        <begin position="16"/>
        <end position="86"/>
    </location>
</feature>
<feature type="signal peptide" evidence="1">
    <location>
        <begin position="1"/>
        <end position="15"/>
    </location>
</feature>
<proteinExistence type="predicted"/>
<gene>
    <name evidence="3" type="primary">LOC108078676</name>
</gene>
<dbReference type="OrthoDB" id="8055662at2759"/>
<protein>
    <submittedName>
        <fullName evidence="3">Uncharacterized protein</fullName>
    </submittedName>
</protein>
<dbReference type="RefSeq" id="XP_017028098.1">
    <property type="nucleotide sequence ID" value="XM_017172609.2"/>
</dbReference>
<evidence type="ECO:0000313" key="2">
    <source>
        <dbReference type="Proteomes" id="UP001652661"/>
    </source>
</evidence>
<keyword evidence="1" id="KW-0732">Signal</keyword>
<sequence length="86" mass="9919">MKLLILACLLGLALGHEVYTYYTPSYGYYGYPTTYARTSAVLPLAYSRLIAPAAEQSHVYHSVETPNSFQQQYRSDYKPLTYEYLY</sequence>
<keyword evidence="2" id="KW-1185">Reference proteome</keyword>
<evidence type="ECO:0000256" key="1">
    <source>
        <dbReference type="SAM" id="SignalP"/>
    </source>
</evidence>
<accession>A0A6P4J0Q0</accession>
<reference evidence="3" key="1">
    <citation type="submission" date="2025-08" db="UniProtKB">
        <authorList>
            <consortium name="RefSeq"/>
        </authorList>
    </citation>
    <scope>IDENTIFICATION</scope>
    <source>
        <strain evidence="3">14028-0561.14</strain>
        <tissue evidence="3">Whole fly</tissue>
    </source>
</reference>
<name>A0A6P4J0Q0_DROKI</name>
<dbReference type="Proteomes" id="UP001652661">
    <property type="component" value="Chromosome 3L"/>
</dbReference>
<dbReference type="AlphaFoldDB" id="A0A6P4J0Q0"/>
<dbReference type="OMA" id="QSHVYHS"/>
<evidence type="ECO:0000313" key="3">
    <source>
        <dbReference type="RefSeq" id="XP_017028098.1"/>
    </source>
</evidence>